<evidence type="ECO:0000313" key="1">
    <source>
        <dbReference type="EMBL" id="KMZ75869.1"/>
    </source>
</evidence>
<dbReference type="EMBL" id="LFYR01000113">
    <property type="protein sequence ID" value="KMZ75869.1"/>
    <property type="molecule type" value="Genomic_DNA"/>
</dbReference>
<keyword evidence="2" id="KW-1185">Reference proteome</keyword>
<protein>
    <submittedName>
        <fullName evidence="1">Uncharacterized protein</fullName>
    </submittedName>
</protein>
<organism evidence="1 2">
    <name type="scientific">Zostera marina</name>
    <name type="common">Eelgrass</name>
    <dbReference type="NCBI Taxonomy" id="29655"/>
    <lineage>
        <taxon>Eukaryota</taxon>
        <taxon>Viridiplantae</taxon>
        <taxon>Streptophyta</taxon>
        <taxon>Embryophyta</taxon>
        <taxon>Tracheophyta</taxon>
        <taxon>Spermatophyta</taxon>
        <taxon>Magnoliopsida</taxon>
        <taxon>Liliopsida</taxon>
        <taxon>Zosteraceae</taxon>
        <taxon>Zostera</taxon>
    </lineage>
</organism>
<gene>
    <name evidence="1" type="ORF">ZOSMA_10G01380</name>
</gene>
<evidence type="ECO:0000313" key="2">
    <source>
        <dbReference type="Proteomes" id="UP000036987"/>
    </source>
</evidence>
<name>A0A0K9Q3V8_ZOSMR</name>
<dbReference type="Proteomes" id="UP000036987">
    <property type="component" value="Unassembled WGS sequence"/>
</dbReference>
<sequence>MIIKDQFVSDVHTSAVSKVIIIDTGIYQFSDYRRRREGSFNDFFCKSSRLRSPDSAGGICSIITE</sequence>
<reference evidence="2" key="1">
    <citation type="journal article" date="2016" name="Nature">
        <title>The genome of the seagrass Zostera marina reveals angiosperm adaptation to the sea.</title>
        <authorList>
            <person name="Olsen J.L."/>
            <person name="Rouze P."/>
            <person name="Verhelst B."/>
            <person name="Lin Y.-C."/>
            <person name="Bayer T."/>
            <person name="Collen J."/>
            <person name="Dattolo E."/>
            <person name="De Paoli E."/>
            <person name="Dittami S."/>
            <person name="Maumus F."/>
            <person name="Michel G."/>
            <person name="Kersting A."/>
            <person name="Lauritano C."/>
            <person name="Lohaus R."/>
            <person name="Toepel M."/>
            <person name="Tonon T."/>
            <person name="Vanneste K."/>
            <person name="Amirebrahimi M."/>
            <person name="Brakel J."/>
            <person name="Bostroem C."/>
            <person name="Chovatia M."/>
            <person name="Grimwood J."/>
            <person name="Jenkins J.W."/>
            <person name="Jueterbock A."/>
            <person name="Mraz A."/>
            <person name="Stam W.T."/>
            <person name="Tice H."/>
            <person name="Bornberg-Bauer E."/>
            <person name="Green P.J."/>
            <person name="Pearson G.A."/>
            <person name="Procaccini G."/>
            <person name="Duarte C.M."/>
            <person name="Schmutz J."/>
            <person name="Reusch T.B.H."/>
            <person name="Van de Peer Y."/>
        </authorList>
    </citation>
    <scope>NUCLEOTIDE SEQUENCE [LARGE SCALE GENOMIC DNA]</scope>
    <source>
        <strain evidence="2">cv. Finnish</strain>
    </source>
</reference>
<proteinExistence type="predicted"/>
<comment type="caution">
    <text evidence="1">The sequence shown here is derived from an EMBL/GenBank/DDBJ whole genome shotgun (WGS) entry which is preliminary data.</text>
</comment>
<dbReference type="AlphaFoldDB" id="A0A0K9Q3V8"/>
<accession>A0A0K9Q3V8</accession>